<dbReference type="EMBL" id="AWSA01000002">
    <property type="protein sequence ID" value="EWT03431.1"/>
    <property type="molecule type" value="Genomic_DNA"/>
</dbReference>
<dbReference type="AlphaFoldDB" id="W9GB49"/>
<keyword evidence="2" id="KW-1133">Transmembrane helix</keyword>
<feature type="transmembrane region" description="Helical" evidence="2">
    <location>
        <begin position="174"/>
        <end position="193"/>
    </location>
</feature>
<feature type="transmembrane region" description="Helical" evidence="2">
    <location>
        <begin position="9"/>
        <end position="27"/>
    </location>
</feature>
<dbReference type="STRING" id="1386089.N865_17025"/>
<protein>
    <recommendedName>
        <fullName evidence="5">Glycosyltransferase RgtA/B/C/D-like domain-containing protein</fullName>
    </recommendedName>
</protein>
<evidence type="ECO:0000313" key="3">
    <source>
        <dbReference type="EMBL" id="EWT03431.1"/>
    </source>
</evidence>
<evidence type="ECO:0000256" key="1">
    <source>
        <dbReference type="SAM" id="MobiDB-lite"/>
    </source>
</evidence>
<feature type="transmembrane region" description="Helical" evidence="2">
    <location>
        <begin position="199"/>
        <end position="216"/>
    </location>
</feature>
<feature type="transmembrane region" description="Helical" evidence="2">
    <location>
        <begin position="39"/>
        <end position="57"/>
    </location>
</feature>
<feature type="transmembrane region" description="Helical" evidence="2">
    <location>
        <begin position="436"/>
        <end position="454"/>
    </location>
</feature>
<name>W9GB49_9MICO</name>
<feature type="compositionally biased region" description="Low complexity" evidence="1">
    <location>
        <begin position="516"/>
        <end position="532"/>
    </location>
</feature>
<feature type="transmembrane region" description="Helical" evidence="2">
    <location>
        <begin position="145"/>
        <end position="167"/>
    </location>
</feature>
<feature type="transmembrane region" description="Helical" evidence="2">
    <location>
        <begin position="275"/>
        <end position="300"/>
    </location>
</feature>
<feature type="transmembrane region" description="Helical" evidence="2">
    <location>
        <begin position="247"/>
        <end position="268"/>
    </location>
</feature>
<proteinExistence type="predicted"/>
<organism evidence="3 4">
    <name type="scientific">Intrasporangium oryzae NRRL B-24470</name>
    <dbReference type="NCBI Taxonomy" id="1386089"/>
    <lineage>
        <taxon>Bacteria</taxon>
        <taxon>Bacillati</taxon>
        <taxon>Actinomycetota</taxon>
        <taxon>Actinomycetes</taxon>
        <taxon>Micrococcales</taxon>
        <taxon>Intrasporangiaceae</taxon>
        <taxon>Intrasporangium</taxon>
    </lineage>
</organism>
<dbReference type="eggNOG" id="COG1807">
    <property type="taxonomic scope" value="Bacteria"/>
</dbReference>
<keyword evidence="4" id="KW-1185">Reference proteome</keyword>
<dbReference type="Proteomes" id="UP000019489">
    <property type="component" value="Unassembled WGS sequence"/>
</dbReference>
<keyword evidence="2" id="KW-0812">Transmembrane</keyword>
<feature type="transmembrane region" description="Helical" evidence="2">
    <location>
        <begin position="64"/>
        <end position="84"/>
    </location>
</feature>
<feature type="transmembrane region" description="Helical" evidence="2">
    <location>
        <begin position="225"/>
        <end position="241"/>
    </location>
</feature>
<evidence type="ECO:0008006" key="5">
    <source>
        <dbReference type="Google" id="ProtNLM"/>
    </source>
</evidence>
<dbReference type="PATRIC" id="fig|1386089.3.peg.232"/>
<sequence length="532" mass="55140">MESPVSRSVLRLAGAGLVAVALVALVAPRPANIHYRWPVVLPTVAVLLGLAALVRVPAALKNRWLPVVVAVVGGAVATALGQVLRYDYGWDARVVMNIARALHAGRPLTPDVYDYLSLYPNNIPLLAIDRLGADVGGWLGVAPDAVLITLTGVCVAVTLYAAHLVVVPVAGRGPALLTQLAVLALVGASPWLSVPYTDLYAMPFVIGGIALVLAALRRPGVASKAALGAAGVVCVGIAFAIKTTPAVVAAALALVALLGLVSTGDAGAGRRVRRVVPVIAAVIAGAALFAAVGLAVPAAASVVSGIDSGRIRPDASPPVTWWVASGLSEQTVPGGVTSYGTYRRDMVEAIEGRTPSEMTDYARRYIADRLAERGPAGTIAFYANKAAWNWGDGMFWAWGEGPDSLPGAVRVTGPVAGAVESVNGFDGEHYQLRADLTQGLWLTVLLVAGLGLLRARPRVEILTLALTVLGIAAFTLVFQGRSRYLFTFVPVVVALAACVHSALPWRRRPGGRRRSPSTASAPSAPLTEGVPS</sequence>
<dbReference type="RefSeq" id="WP_051509794.1">
    <property type="nucleotide sequence ID" value="NZ_AWSA01000002.1"/>
</dbReference>
<reference evidence="3 4" key="1">
    <citation type="submission" date="2013-08" db="EMBL/GenBank/DDBJ databases">
        <title>Intrasporangium oryzae NRRL B-24470.</title>
        <authorList>
            <person name="Liu H."/>
            <person name="Wang G."/>
        </authorList>
    </citation>
    <scope>NUCLEOTIDE SEQUENCE [LARGE SCALE GENOMIC DNA]</scope>
    <source>
        <strain evidence="3 4">NRRL B-24470</strain>
    </source>
</reference>
<feature type="transmembrane region" description="Helical" evidence="2">
    <location>
        <begin position="461"/>
        <end position="478"/>
    </location>
</feature>
<comment type="caution">
    <text evidence="3">The sequence shown here is derived from an EMBL/GenBank/DDBJ whole genome shotgun (WGS) entry which is preliminary data.</text>
</comment>
<feature type="region of interest" description="Disordered" evidence="1">
    <location>
        <begin position="508"/>
        <end position="532"/>
    </location>
</feature>
<evidence type="ECO:0000256" key="2">
    <source>
        <dbReference type="SAM" id="Phobius"/>
    </source>
</evidence>
<feature type="transmembrane region" description="Helical" evidence="2">
    <location>
        <begin position="484"/>
        <end position="505"/>
    </location>
</feature>
<dbReference type="OrthoDB" id="4923806at2"/>
<accession>W9GB49</accession>
<keyword evidence="2" id="KW-0472">Membrane</keyword>
<gene>
    <name evidence="3" type="ORF">N865_17025</name>
</gene>
<evidence type="ECO:0000313" key="4">
    <source>
        <dbReference type="Proteomes" id="UP000019489"/>
    </source>
</evidence>